<dbReference type="PANTHER" id="PTHR43394">
    <property type="entry name" value="ATP-DEPENDENT PERMEASE MDL1, MITOCHONDRIAL"/>
    <property type="match status" value="1"/>
</dbReference>
<dbReference type="GO" id="GO:0005524">
    <property type="term" value="F:ATP binding"/>
    <property type="evidence" value="ECO:0007669"/>
    <property type="project" value="UniProtKB-KW"/>
</dbReference>
<protein>
    <submittedName>
        <fullName evidence="12">ABC transporter ATP-binding protein</fullName>
    </submittedName>
</protein>
<dbReference type="RefSeq" id="WP_190921736.1">
    <property type="nucleotide sequence ID" value="NZ_JACXIZ010000084.1"/>
</dbReference>
<feature type="transmembrane region" description="Helical" evidence="9">
    <location>
        <begin position="70"/>
        <end position="88"/>
    </location>
</feature>
<dbReference type="Pfam" id="PF00005">
    <property type="entry name" value="ABC_tran"/>
    <property type="match status" value="1"/>
</dbReference>
<evidence type="ECO:0000256" key="9">
    <source>
        <dbReference type="SAM" id="Phobius"/>
    </source>
</evidence>
<feature type="domain" description="ABC transporter" evidence="10">
    <location>
        <begin position="353"/>
        <end position="587"/>
    </location>
</feature>
<accession>A0A927GUR7</accession>
<feature type="transmembrane region" description="Helical" evidence="9">
    <location>
        <begin position="150"/>
        <end position="168"/>
    </location>
</feature>
<comment type="caution">
    <text evidence="12">The sequence shown here is derived from an EMBL/GenBank/DDBJ whole genome shotgun (WGS) entry which is preliminary data.</text>
</comment>
<keyword evidence="5" id="KW-0547">Nucleotide-binding</keyword>
<evidence type="ECO:0000259" key="10">
    <source>
        <dbReference type="PROSITE" id="PS50893"/>
    </source>
</evidence>
<dbReference type="PROSITE" id="PS00211">
    <property type="entry name" value="ABC_TRANSPORTER_1"/>
    <property type="match status" value="1"/>
</dbReference>
<feature type="transmembrane region" description="Helical" evidence="9">
    <location>
        <begin position="174"/>
        <end position="196"/>
    </location>
</feature>
<dbReference type="Proteomes" id="UP000621560">
    <property type="component" value="Unassembled WGS sequence"/>
</dbReference>
<evidence type="ECO:0000256" key="7">
    <source>
        <dbReference type="ARBA" id="ARBA00022989"/>
    </source>
</evidence>
<evidence type="ECO:0000256" key="3">
    <source>
        <dbReference type="ARBA" id="ARBA00022475"/>
    </source>
</evidence>
<keyword evidence="13" id="KW-1185">Reference proteome</keyword>
<evidence type="ECO:0000256" key="1">
    <source>
        <dbReference type="ARBA" id="ARBA00004651"/>
    </source>
</evidence>
<dbReference type="Gene3D" id="3.40.50.300">
    <property type="entry name" value="P-loop containing nucleotide triphosphate hydrolases"/>
    <property type="match status" value="1"/>
</dbReference>
<dbReference type="InterPro" id="IPR036640">
    <property type="entry name" value="ABC1_TM_sf"/>
</dbReference>
<organism evidence="12 13">
    <name type="scientific">Paenibacillus sabuli</name>
    <dbReference type="NCBI Taxonomy" id="2772509"/>
    <lineage>
        <taxon>Bacteria</taxon>
        <taxon>Bacillati</taxon>
        <taxon>Bacillota</taxon>
        <taxon>Bacilli</taxon>
        <taxon>Bacillales</taxon>
        <taxon>Paenibacillaceae</taxon>
        <taxon>Paenibacillus</taxon>
    </lineage>
</organism>
<dbReference type="FunFam" id="3.40.50.300:FF:000221">
    <property type="entry name" value="Multidrug ABC transporter ATP-binding protein"/>
    <property type="match status" value="1"/>
</dbReference>
<dbReference type="GO" id="GO:0016887">
    <property type="term" value="F:ATP hydrolysis activity"/>
    <property type="evidence" value="ECO:0007669"/>
    <property type="project" value="InterPro"/>
</dbReference>
<dbReference type="InterPro" id="IPR003439">
    <property type="entry name" value="ABC_transporter-like_ATP-bd"/>
</dbReference>
<evidence type="ECO:0000256" key="6">
    <source>
        <dbReference type="ARBA" id="ARBA00022840"/>
    </source>
</evidence>
<keyword evidence="6 12" id="KW-0067">ATP-binding</keyword>
<dbReference type="SUPFAM" id="SSF90123">
    <property type="entry name" value="ABC transporter transmembrane region"/>
    <property type="match status" value="1"/>
</dbReference>
<keyword evidence="3" id="KW-1003">Cell membrane</keyword>
<dbReference type="Pfam" id="PF00664">
    <property type="entry name" value="ABC_membrane"/>
    <property type="match status" value="1"/>
</dbReference>
<dbReference type="SMART" id="SM00382">
    <property type="entry name" value="AAA"/>
    <property type="match status" value="1"/>
</dbReference>
<dbReference type="Gene3D" id="1.20.1560.10">
    <property type="entry name" value="ABC transporter type 1, transmembrane domain"/>
    <property type="match status" value="1"/>
</dbReference>
<feature type="domain" description="ABC transmembrane type-1" evidence="11">
    <location>
        <begin position="38"/>
        <end position="317"/>
    </location>
</feature>
<feature type="transmembrane region" description="Helical" evidence="9">
    <location>
        <begin position="292"/>
        <end position="315"/>
    </location>
</feature>
<keyword evidence="8 9" id="KW-0472">Membrane</keyword>
<dbReference type="PANTHER" id="PTHR43394:SF1">
    <property type="entry name" value="ATP-BINDING CASSETTE SUB-FAMILY B MEMBER 10, MITOCHONDRIAL"/>
    <property type="match status" value="1"/>
</dbReference>
<dbReference type="PROSITE" id="PS50893">
    <property type="entry name" value="ABC_TRANSPORTER_2"/>
    <property type="match status" value="1"/>
</dbReference>
<dbReference type="InterPro" id="IPR027417">
    <property type="entry name" value="P-loop_NTPase"/>
</dbReference>
<gene>
    <name evidence="12" type="ORF">IDH44_26015</name>
</gene>
<feature type="transmembrane region" description="Helical" evidence="9">
    <location>
        <begin position="33"/>
        <end position="55"/>
    </location>
</feature>
<dbReference type="InterPro" id="IPR039421">
    <property type="entry name" value="Type_1_exporter"/>
</dbReference>
<proteinExistence type="predicted"/>
<evidence type="ECO:0000256" key="5">
    <source>
        <dbReference type="ARBA" id="ARBA00022741"/>
    </source>
</evidence>
<evidence type="ECO:0000259" key="11">
    <source>
        <dbReference type="PROSITE" id="PS50929"/>
    </source>
</evidence>
<dbReference type="InterPro" id="IPR003593">
    <property type="entry name" value="AAA+_ATPase"/>
</dbReference>
<evidence type="ECO:0000313" key="13">
    <source>
        <dbReference type="Proteomes" id="UP000621560"/>
    </source>
</evidence>
<evidence type="ECO:0000313" key="12">
    <source>
        <dbReference type="EMBL" id="MBD2848641.1"/>
    </source>
</evidence>
<comment type="subcellular location">
    <subcellularLocation>
        <location evidence="1">Cell membrane</location>
        <topology evidence="1">Multi-pass membrane protein</topology>
    </subcellularLocation>
</comment>
<dbReference type="GO" id="GO:0005886">
    <property type="term" value="C:plasma membrane"/>
    <property type="evidence" value="ECO:0007669"/>
    <property type="project" value="UniProtKB-SubCell"/>
</dbReference>
<dbReference type="CDD" id="cd07346">
    <property type="entry name" value="ABC_6TM_exporters"/>
    <property type="match status" value="1"/>
</dbReference>
<sequence length="602" mass="65137">MNNLALRLRRLLELGEMRGPIRLLLRYIKRYKLAYIELLLLLLIGVGLTLAYSWFMQQVTDAALLGDVGQLGYLLGMAVLFVALNAVANYRTVYMSAAAVQQVKRDLKNDLMHHLLRLPAGEYARSYSGQYVSHLTNDVNGIDGAIGGNLLGMIRLPIMAAAAFGYLLTINWRLTLVCLALAPAAALGGAIFGKLLRRRSAAIQQLLSRMQVFLGDTFGAQALIRAFTLERRTHRAYEARNEELLQMEMQLARLRGFFQVGAGAAGSAAFFASMGLGAYFVAEGTMSVGELLAFVMLMQYLIAPMTGLAGMWGAFQRALAAVERLVQVLERRTETRSLPAPMQAETGAEAERIELRDVEFGYEPGRPVFDGLSLSVTAGSVLAVVGPSGAGKSTLMQLLLGLERPERGQIVIGAAELSATPIAQWRSKIAYVPQEAQLLSGTIGDNIACGREDATREQVAAAAAAAGAAAFIETLPQGYETEVGERGLRLSGGQRQRIAIARALLKDAPILLLDEATSALDTVTEEEVRAALQRLMAGRTTIVIAHRLSTIRHADAIMVLDGGRIAGVGTHAQLMEQSRLYRRLYQLQYGRQGAALPLSGHG</sequence>
<feature type="transmembrane region" description="Helical" evidence="9">
    <location>
        <begin position="257"/>
        <end position="280"/>
    </location>
</feature>
<dbReference type="PROSITE" id="PS50929">
    <property type="entry name" value="ABC_TM1F"/>
    <property type="match status" value="1"/>
</dbReference>
<evidence type="ECO:0000256" key="2">
    <source>
        <dbReference type="ARBA" id="ARBA00022448"/>
    </source>
</evidence>
<keyword evidence="7 9" id="KW-1133">Transmembrane helix</keyword>
<evidence type="ECO:0000256" key="4">
    <source>
        <dbReference type="ARBA" id="ARBA00022692"/>
    </source>
</evidence>
<dbReference type="InterPro" id="IPR011527">
    <property type="entry name" value="ABC1_TM_dom"/>
</dbReference>
<dbReference type="InterPro" id="IPR017871">
    <property type="entry name" value="ABC_transporter-like_CS"/>
</dbReference>
<evidence type="ECO:0000256" key="8">
    <source>
        <dbReference type="ARBA" id="ARBA00023136"/>
    </source>
</evidence>
<dbReference type="EMBL" id="JACXIZ010000084">
    <property type="protein sequence ID" value="MBD2848641.1"/>
    <property type="molecule type" value="Genomic_DNA"/>
</dbReference>
<reference evidence="12" key="1">
    <citation type="submission" date="2020-09" db="EMBL/GenBank/DDBJ databases">
        <title>A novel bacterium of genus Paenibacillus, isolated from South China Sea.</title>
        <authorList>
            <person name="Huang H."/>
            <person name="Mo K."/>
            <person name="Hu Y."/>
        </authorList>
    </citation>
    <scope>NUCLEOTIDE SEQUENCE</scope>
    <source>
        <strain evidence="12">IB182496</strain>
    </source>
</reference>
<dbReference type="SUPFAM" id="SSF52540">
    <property type="entry name" value="P-loop containing nucleoside triphosphate hydrolases"/>
    <property type="match status" value="1"/>
</dbReference>
<dbReference type="AlphaFoldDB" id="A0A927GUR7"/>
<dbReference type="GO" id="GO:0015421">
    <property type="term" value="F:ABC-type oligopeptide transporter activity"/>
    <property type="evidence" value="ECO:0007669"/>
    <property type="project" value="TreeGrafter"/>
</dbReference>
<name>A0A927GUR7_9BACL</name>
<keyword evidence="2" id="KW-0813">Transport</keyword>
<keyword evidence="4 9" id="KW-0812">Transmembrane</keyword>